<keyword evidence="1" id="KW-1133">Transmembrane helix</keyword>
<keyword evidence="1" id="KW-0812">Transmembrane</keyword>
<protein>
    <submittedName>
        <fullName evidence="3">Uncharacterized protein LOC106475497</fullName>
    </submittedName>
</protein>
<evidence type="ECO:0000313" key="3">
    <source>
        <dbReference type="RefSeq" id="XP_013791631.2"/>
    </source>
</evidence>
<feature type="transmembrane region" description="Helical" evidence="1">
    <location>
        <begin position="6"/>
        <end position="24"/>
    </location>
</feature>
<dbReference type="RefSeq" id="XP_013791631.2">
    <property type="nucleotide sequence ID" value="XM_013936177.2"/>
</dbReference>
<evidence type="ECO:0000256" key="1">
    <source>
        <dbReference type="SAM" id="Phobius"/>
    </source>
</evidence>
<accession>A0ABM1BZJ6</accession>
<dbReference type="Proteomes" id="UP000694941">
    <property type="component" value="Unplaced"/>
</dbReference>
<keyword evidence="1" id="KW-0472">Membrane</keyword>
<sequence length="118" mass="13555">MAKARKVMSVISQTIIFTSFFLFVSPKEPERHRYEAVEHHKFSHDSPLFMFKREVESKKSLPTKKAIIKPKLTFSKNESDTDVKDPARYKVNNKTTNTTVGPDITKYTVSTASKCLEI</sequence>
<reference evidence="3" key="1">
    <citation type="submission" date="2025-08" db="UniProtKB">
        <authorList>
            <consortium name="RefSeq"/>
        </authorList>
    </citation>
    <scope>IDENTIFICATION</scope>
    <source>
        <tissue evidence="3">Muscle</tissue>
    </source>
</reference>
<organism evidence="2 3">
    <name type="scientific">Limulus polyphemus</name>
    <name type="common">Atlantic horseshoe crab</name>
    <dbReference type="NCBI Taxonomy" id="6850"/>
    <lineage>
        <taxon>Eukaryota</taxon>
        <taxon>Metazoa</taxon>
        <taxon>Ecdysozoa</taxon>
        <taxon>Arthropoda</taxon>
        <taxon>Chelicerata</taxon>
        <taxon>Merostomata</taxon>
        <taxon>Xiphosura</taxon>
        <taxon>Limulidae</taxon>
        <taxon>Limulus</taxon>
    </lineage>
</organism>
<name>A0ABM1BZJ6_LIMPO</name>
<gene>
    <name evidence="3" type="primary">LOC106475497</name>
</gene>
<dbReference type="GeneID" id="106475497"/>
<proteinExistence type="predicted"/>
<keyword evidence="2" id="KW-1185">Reference proteome</keyword>
<evidence type="ECO:0000313" key="2">
    <source>
        <dbReference type="Proteomes" id="UP000694941"/>
    </source>
</evidence>